<gene>
    <name evidence="1" type="ORF">GCWU000342_00004</name>
</gene>
<proteinExistence type="predicted"/>
<dbReference type="HOGENOM" id="CLU_3188986_0_0_9"/>
<sequence length="46" mass="5222">MANPLLFLGPQIALRFALILLESFKVVSLFSYQRTCRAKALALLRQ</sequence>
<protein>
    <submittedName>
        <fullName evidence="1">Uncharacterized protein</fullName>
    </submittedName>
</protein>
<evidence type="ECO:0000313" key="2">
    <source>
        <dbReference type="Proteomes" id="UP000003494"/>
    </source>
</evidence>
<accession>C4GA85</accession>
<keyword evidence="2" id="KW-1185">Reference proteome</keyword>
<dbReference type="AlphaFoldDB" id="C4GA85"/>
<reference evidence="1" key="1">
    <citation type="submission" date="2009-04" db="EMBL/GenBank/DDBJ databases">
        <authorList>
            <person name="Weinstock G."/>
            <person name="Sodergren E."/>
            <person name="Clifton S."/>
            <person name="Fulton L."/>
            <person name="Fulton B."/>
            <person name="Courtney L."/>
            <person name="Fronick C."/>
            <person name="Harrison M."/>
            <person name="Strong C."/>
            <person name="Farmer C."/>
            <person name="Delahaunty K."/>
            <person name="Markovic C."/>
            <person name="Hall O."/>
            <person name="Minx P."/>
            <person name="Tomlinson C."/>
            <person name="Mitreva M."/>
            <person name="Nelson J."/>
            <person name="Hou S."/>
            <person name="Wollam A."/>
            <person name="Pepin K.H."/>
            <person name="Johnson M."/>
            <person name="Bhonagiri V."/>
            <person name="Nash W.E."/>
            <person name="Warren W."/>
            <person name="Chinwalla A."/>
            <person name="Mardis E.R."/>
            <person name="Wilson R.K."/>
        </authorList>
    </citation>
    <scope>NUCLEOTIDE SEQUENCE [LARGE SCALE GENOMIC DNA]</scope>
    <source>
        <strain evidence="1">DSM 14600</strain>
    </source>
</reference>
<evidence type="ECO:0000313" key="1">
    <source>
        <dbReference type="EMBL" id="EEP28664.1"/>
    </source>
</evidence>
<name>C4GA85_9FIRM</name>
<dbReference type="Proteomes" id="UP000003494">
    <property type="component" value="Unassembled WGS sequence"/>
</dbReference>
<organism evidence="1 2">
    <name type="scientific">Shuttleworthella satelles DSM 14600</name>
    <dbReference type="NCBI Taxonomy" id="626523"/>
    <lineage>
        <taxon>Bacteria</taxon>
        <taxon>Bacillati</taxon>
        <taxon>Bacillota</taxon>
        <taxon>Clostridia</taxon>
        <taxon>Lachnospirales</taxon>
        <taxon>Lachnospiraceae</taxon>
        <taxon>Shuttleworthella</taxon>
    </lineage>
</organism>
<dbReference type="EMBL" id="ACIP02000001">
    <property type="protein sequence ID" value="EEP28664.1"/>
    <property type="molecule type" value="Genomic_DNA"/>
</dbReference>
<comment type="caution">
    <text evidence="1">The sequence shown here is derived from an EMBL/GenBank/DDBJ whole genome shotgun (WGS) entry which is preliminary data.</text>
</comment>